<dbReference type="Pfam" id="PF08208">
    <property type="entry name" value="RNA_polI_A34"/>
    <property type="match status" value="1"/>
</dbReference>
<organism evidence="2 3">
    <name type="scientific">Neodiprion lecontei</name>
    <name type="common">Redheaded pine sawfly</name>
    <dbReference type="NCBI Taxonomy" id="441921"/>
    <lineage>
        <taxon>Eukaryota</taxon>
        <taxon>Metazoa</taxon>
        <taxon>Ecdysozoa</taxon>
        <taxon>Arthropoda</taxon>
        <taxon>Hexapoda</taxon>
        <taxon>Insecta</taxon>
        <taxon>Pterygota</taxon>
        <taxon>Neoptera</taxon>
        <taxon>Endopterygota</taxon>
        <taxon>Hymenoptera</taxon>
        <taxon>Tenthredinoidea</taxon>
        <taxon>Diprionidae</taxon>
        <taxon>Diprioninae</taxon>
        <taxon>Neodiprion</taxon>
    </lineage>
</organism>
<dbReference type="RefSeq" id="XP_046601422.1">
    <property type="nucleotide sequence ID" value="XM_046745466.1"/>
</dbReference>
<evidence type="ECO:0000256" key="1">
    <source>
        <dbReference type="SAM" id="MobiDB-lite"/>
    </source>
</evidence>
<protein>
    <submittedName>
        <fullName evidence="3">Uncharacterized protein LOC107226786 isoform X1</fullName>
    </submittedName>
</protein>
<evidence type="ECO:0000313" key="2">
    <source>
        <dbReference type="Proteomes" id="UP000829291"/>
    </source>
</evidence>
<reference evidence="3" key="1">
    <citation type="submission" date="2025-08" db="UniProtKB">
        <authorList>
            <consortium name="RefSeq"/>
        </authorList>
    </citation>
    <scope>IDENTIFICATION</scope>
    <source>
        <tissue evidence="3">Thorax and Abdomen</tissue>
    </source>
</reference>
<feature type="region of interest" description="Disordered" evidence="1">
    <location>
        <begin position="1"/>
        <end position="29"/>
    </location>
</feature>
<name>A0ABM3GMC3_NEOLC</name>
<dbReference type="Gene3D" id="6.20.250.70">
    <property type="match status" value="1"/>
</dbReference>
<accession>A0ABM3GMC3</accession>
<evidence type="ECO:0000313" key="3">
    <source>
        <dbReference type="RefSeq" id="XP_046601422.1"/>
    </source>
</evidence>
<dbReference type="Proteomes" id="UP000829291">
    <property type="component" value="Chromosome 1"/>
</dbReference>
<proteinExistence type="predicted"/>
<sequence>MASAQFKETESTRDVTNVDTDGTAESEIEKKDDHIRISGVQEIFKPRPSNVCCFPLFRSCNREVQLQAHNVFILQLEDLFHNENLTYDTTEANLNLGDISEDEEIWVFDIPKTINPKNFKGQSIKLGKKNNFQVGNELYETCSSASDSKQHLSLVFNTGRRKRPYKTINVKPAGCVQVRQKLSSIVDIDLVSPKKASVPFPKNLKLRHPLFGHDYRDKVISVEK</sequence>
<dbReference type="GeneID" id="107226786"/>
<dbReference type="InterPro" id="IPR013240">
    <property type="entry name" value="DNA-dir_RNA_pol1_su_RPA34"/>
</dbReference>
<keyword evidence="2" id="KW-1185">Reference proteome</keyword>
<gene>
    <name evidence="3" type="primary">LOC107226786</name>
</gene>